<comment type="caution">
    <text evidence="14">The sequence shown here is derived from an EMBL/GenBank/DDBJ whole genome shotgun (WGS) entry which is preliminary data.</text>
</comment>
<evidence type="ECO:0000259" key="12">
    <source>
        <dbReference type="PROSITE" id="PS50038"/>
    </source>
</evidence>
<dbReference type="PANTHER" id="PTHR31787:SF13">
    <property type="entry name" value="FRIZZLED AND SMOOTHENED-LIKE PROTEIN J"/>
    <property type="match status" value="1"/>
</dbReference>
<organism evidence="14 15">
    <name type="scientific">Dictyostelium firmibasis</name>
    <dbReference type="NCBI Taxonomy" id="79012"/>
    <lineage>
        <taxon>Eukaryota</taxon>
        <taxon>Amoebozoa</taxon>
        <taxon>Evosea</taxon>
        <taxon>Eumycetozoa</taxon>
        <taxon>Dictyostelia</taxon>
        <taxon>Dictyosteliales</taxon>
        <taxon>Dictyosteliaceae</taxon>
        <taxon>Dictyostelium</taxon>
    </lineage>
</organism>
<dbReference type="PANTHER" id="PTHR31787">
    <property type="entry name" value="G-PROTEIN-COUPLED RECEPTOR GPCR FAMILY PROTEIN"/>
    <property type="match status" value="1"/>
</dbReference>
<feature type="transmembrane region" description="Helical" evidence="11">
    <location>
        <begin position="449"/>
        <end position="466"/>
    </location>
</feature>
<comment type="subcellular location">
    <subcellularLocation>
        <location evidence="1">Membrane</location>
        <topology evidence="1">Multi-pass membrane protein</topology>
    </subcellularLocation>
</comment>
<keyword evidence="4" id="KW-0732">Signal</keyword>
<evidence type="ECO:0000256" key="4">
    <source>
        <dbReference type="ARBA" id="ARBA00022729"/>
    </source>
</evidence>
<protein>
    <submittedName>
        <fullName evidence="14">Uncharacterized protein</fullName>
    </submittedName>
</protein>
<proteinExistence type="inferred from homology"/>
<dbReference type="InterPro" id="IPR017981">
    <property type="entry name" value="GPCR_2-like_7TM"/>
</dbReference>
<dbReference type="PROSITE" id="PS50038">
    <property type="entry name" value="FZ"/>
    <property type="match status" value="1"/>
</dbReference>
<reference evidence="14 15" key="1">
    <citation type="submission" date="2023-11" db="EMBL/GenBank/DDBJ databases">
        <title>Dfirmibasis_genome.</title>
        <authorList>
            <person name="Edelbroek B."/>
            <person name="Kjellin J."/>
            <person name="Jerlstrom-Hultqvist J."/>
            <person name="Soderbom F."/>
        </authorList>
    </citation>
    <scope>NUCLEOTIDE SEQUENCE [LARGE SCALE GENOMIC DNA]</scope>
    <source>
        <strain evidence="14 15">TNS-C-14</strain>
    </source>
</reference>
<dbReference type="Gene3D" id="1.20.1070.10">
    <property type="entry name" value="Rhodopsin 7-helix transmembrane proteins"/>
    <property type="match status" value="1"/>
</dbReference>
<evidence type="ECO:0000256" key="2">
    <source>
        <dbReference type="ARBA" id="ARBA00008077"/>
    </source>
</evidence>
<keyword evidence="3 11" id="KW-0812">Transmembrane</keyword>
<dbReference type="GO" id="GO:0016020">
    <property type="term" value="C:membrane"/>
    <property type="evidence" value="ECO:0007669"/>
    <property type="project" value="UniProtKB-SubCell"/>
</dbReference>
<dbReference type="InterPro" id="IPR020067">
    <property type="entry name" value="Frizzled_dom"/>
</dbReference>
<evidence type="ECO:0000313" key="14">
    <source>
        <dbReference type="EMBL" id="KAK5575211.1"/>
    </source>
</evidence>
<evidence type="ECO:0000256" key="9">
    <source>
        <dbReference type="ARBA" id="ARBA00023180"/>
    </source>
</evidence>
<dbReference type="GO" id="GO:0004888">
    <property type="term" value="F:transmembrane signaling receptor activity"/>
    <property type="evidence" value="ECO:0007669"/>
    <property type="project" value="InterPro"/>
</dbReference>
<keyword evidence="6 11" id="KW-0472">Membrane</keyword>
<keyword evidence="9" id="KW-0325">Glycoprotein</keyword>
<feature type="transmembrane region" description="Helical" evidence="11">
    <location>
        <begin position="277"/>
        <end position="295"/>
    </location>
</feature>
<accession>A0AAN7YPV5</accession>
<dbReference type="Proteomes" id="UP001344447">
    <property type="component" value="Unassembled WGS sequence"/>
</dbReference>
<feature type="domain" description="FZ" evidence="12">
    <location>
        <begin position="31"/>
        <end position="180"/>
    </location>
</feature>
<dbReference type="AlphaFoldDB" id="A0AAN7YPV5"/>
<evidence type="ECO:0000259" key="13">
    <source>
        <dbReference type="PROSITE" id="PS50261"/>
    </source>
</evidence>
<evidence type="ECO:0000256" key="3">
    <source>
        <dbReference type="ARBA" id="ARBA00022692"/>
    </source>
</evidence>
<feature type="compositionally biased region" description="Polar residues" evidence="10">
    <location>
        <begin position="592"/>
        <end position="602"/>
    </location>
</feature>
<evidence type="ECO:0000256" key="8">
    <source>
        <dbReference type="ARBA" id="ARBA00023170"/>
    </source>
</evidence>
<feature type="compositionally biased region" description="Low complexity" evidence="10">
    <location>
        <begin position="557"/>
        <end position="575"/>
    </location>
</feature>
<comment type="similarity">
    <text evidence="2">Belongs to the G-protein coupled receptor Fz/Smo family.</text>
</comment>
<keyword evidence="5 11" id="KW-1133">Transmembrane helix</keyword>
<feature type="transmembrane region" description="Helical" evidence="11">
    <location>
        <begin position="9"/>
        <end position="28"/>
    </location>
</feature>
<keyword evidence="15" id="KW-1185">Reference proteome</keyword>
<name>A0AAN7YPV5_9MYCE</name>
<evidence type="ECO:0000256" key="6">
    <source>
        <dbReference type="ARBA" id="ARBA00023136"/>
    </source>
</evidence>
<feature type="region of interest" description="Disordered" evidence="10">
    <location>
        <begin position="557"/>
        <end position="602"/>
    </location>
</feature>
<dbReference type="InterPro" id="IPR036790">
    <property type="entry name" value="Frizzled_dom_sf"/>
</dbReference>
<keyword evidence="7" id="KW-1015">Disulfide bond</keyword>
<evidence type="ECO:0000256" key="7">
    <source>
        <dbReference type="ARBA" id="ARBA00023157"/>
    </source>
</evidence>
<dbReference type="GO" id="GO:0007166">
    <property type="term" value="P:cell surface receptor signaling pathway"/>
    <property type="evidence" value="ECO:0007669"/>
    <property type="project" value="InterPro"/>
</dbReference>
<feature type="domain" description="G-protein coupled receptors family 2 profile 2" evidence="13">
    <location>
        <begin position="237"/>
        <end position="490"/>
    </location>
</feature>
<evidence type="ECO:0000256" key="5">
    <source>
        <dbReference type="ARBA" id="ARBA00022989"/>
    </source>
</evidence>
<sequence length="602" mass="68286">MISKPNSKSIFYITLIIFYIGIVKSQYFPLDPGASCQKYIGDSSGIQLCDGFLGNPDSIYINSTSTQEAIQAQGNLIRAYINIYKNDEKCKNSRTFALLCAFLFPECDKYTDPVSKKIYAYPILPCYENCINMTSSCQISSRLSCSTKYSANNISYSVFPKNTTTYKINSSNFTNTCENTNLVANSQNTTVQQCFQPLVYHVSKNQTYDKSIGYVFPTANSTCVVQCPAPLYYMNEWRNIYRLSDVLSILSCILTLFLVITLGIINPKVSKFDKINIMLLACIFLQAFSGALMTFNGTEHTLCPEPGRFASYIDRMCVATGFLLHGSSLLVVQWWCVLSFEVWITVFQVGKKQKDRFIYYLVSSLVIAWVPPIVSISKNEYSGGPANPFCWLTSFNYRRFAFWLPMGFFLCLGGIFLILLIREIYLIVSDNVKTTKESRIKILRMEVKPIISLVMYFSCLLYLFIYDQWINNHMYIYTDSIPSYALCLLTSPDATNCLLKAPNIAGFGYFIYSIRVFGIYAFIIYGVSKKTIHIWKYNYFVIFIGQKLEQFTNATTTAKSSNSNNSSSATNNNISVKATSNMETRDEDDSNSVELDSNSDCQ</sequence>
<evidence type="ECO:0000256" key="11">
    <source>
        <dbReference type="SAM" id="Phobius"/>
    </source>
</evidence>
<dbReference type="EMBL" id="JAVFKY010000006">
    <property type="protein sequence ID" value="KAK5575211.1"/>
    <property type="molecule type" value="Genomic_DNA"/>
</dbReference>
<evidence type="ECO:0000313" key="15">
    <source>
        <dbReference type="Proteomes" id="UP001344447"/>
    </source>
</evidence>
<feature type="transmembrane region" description="Helical" evidence="11">
    <location>
        <begin position="357"/>
        <end position="376"/>
    </location>
</feature>
<dbReference type="InterPro" id="IPR050949">
    <property type="entry name" value="GPCR_Fz/Smo-like"/>
</dbReference>
<feature type="transmembrane region" description="Helical" evidence="11">
    <location>
        <begin position="509"/>
        <end position="527"/>
    </location>
</feature>
<dbReference type="Gene3D" id="1.10.2000.10">
    <property type="entry name" value="Frizzled cysteine-rich domain"/>
    <property type="match status" value="1"/>
</dbReference>
<feature type="transmembrane region" description="Helical" evidence="11">
    <location>
        <begin position="402"/>
        <end position="428"/>
    </location>
</feature>
<evidence type="ECO:0000256" key="1">
    <source>
        <dbReference type="ARBA" id="ARBA00004141"/>
    </source>
</evidence>
<dbReference type="PROSITE" id="PS50261">
    <property type="entry name" value="G_PROTEIN_RECEP_F2_4"/>
    <property type="match status" value="1"/>
</dbReference>
<keyword evidence="8" id="KW-0675">Receptor</keyword>
<evidence type="ECO:0000256" key="10">
    <source>
        <dbReference type="SAM" id="MobiDB-lite"/>
    </source>
</evidence>
<feature type="transmembrane region" description="Helical" evidence="11">
    <location>
        <begin position="246"/>
        <end position="265"/>
    </location>
</feature>
<gene>
    <name evidence="14" type="ORF">RB653_010467</name>
</gene>